<protein>
    <submittedName>
        <fullName evidence="2">Uncharacterized protein</fullName>
    </submittedName>
</protein>
<dbReference type="HOGENOM" id="CLU_774266_0_0_1"/>
<feature type="compositionally biased region" description="Basic residues" evidence="1">
    <location>
        <begin position="257"/>
        <end position="269"/>
    </location>
</feature>
<dbReference type="PRINTS" id="PR01217">
    <property type="entry name" value="PRICHEXTENSN"/>
</dbReference>
<feature type="region of interest" description="Disordered" evidence="1">
    <location>
        <begin position="12"/>
        <end position="192"/>
    </location>
</feature>
<feature type="compositionally biased region" description="Pro residues" evidence="1">
    <location>
        <begin position="95"/>
        <end position="110"/>
    </location>
</feature>
<feature type="region of interest" description="Disordered" evidence="1">
    <location>
        <begin position="223"/>
        <end position="309"/>
    </location>
</feature>
<evidence type="ECO:0000256" key="1">
    <source>
        <dbReference type="SAM" id="MobiDB-lite"/>
    </source>
</evidence>
<evidence type="ECO:0000313" key="3">
    <source>
        <dbReference type="Proteomes" id="UP000054279"/>
    </source>
</evidence>
<reference evidence="2 3" key="1">
    <citation type="submission" date="2014-06" db="EMBL/GenBank/DDBJ databases">
        <title>Evolutionary Origins and Diversification of the Mycorrhizal Mutualists.</title>
        <authorList>
            <consortium name="DOE Joint Genome Institute"/>
            <consortium name="Mycorrhizal Genomics Consortium"/>
            <person name="Kohler A."/>
            <person name="Kuo A."/>
            <person name="Nagy L.G."/>
            <person name="Floudas D."/>
            <person name="Copeland A."/>
            <person name="Barry K.W."/>
            <person name="Cichocki N."/>
            <person name="Veneault-Fourrey C."/>
            <person name="LaButti K."/>
            <person name="Lindquist E.A."/>
            <person name="Lipzen A."/>
            <person name="Lundell T."/>
            <person name="Morin E."/>
            <person name="Murat C."/>
            <person name="Riley R."/>
            <person name="Ohm R."/>
            <person name="Sun H."/>
            <person name="Tunlid A."/>
            <person name="Henrissat B."/>
            <person name="Grigoriev I.V."/>
            <person name="Hibbett D.S."/>
            <person name="Martin F."/>
        </authorList>
    </citation>
    <scope>NUCLEOTIDE SEQUENCE [LARGE SCALE GENOMIC DNA]</scope>
    <source>
        <strain evidence="2 3">SS14</strain>
    </source>
</reference>
<feature type="compositionally biased region" description="Low complexity" evidence="1">
    <location>
        <begin position="114"/>
        <end position="135"/>
    </location>
</feature>
<feature type="compositionally biased region" description="Polar residues" evidence="1">
    <location>
        <begin position="180"/>
        <end position="189"/>
    </location>
</feature>
<proteinExistence type="predicted"/>
<feature type="compositionally biased region" description="Acidic residues" evidence="1">
    <location>
        <begin position="229"/>
        <end position="244"/>
    </location>
</feature>
<organism evidence="2 3">
    <name type="scientific">Sphaerobolus stellatus (strain SS14)</name>
    <dbReference type="NCBI Taxonomy" id="990650"/>
    <lineage>
        <taxon>Eukaryota</taxon>
        <taxon>Fungi</taxon>
        <taxon>Dikarya</taxon>
        <taxon>Basidiomycota</taxon>
        <taxon>Agaricomycotina</taxon>
        <taxon>Agaricomycetes</taxon>
        <taxon>Phallomycetidae</taxon>
        <taxon>Geastrales</taxon>
        <taxon>Sphaerobolaceae</taxon>
        <taxon>Sphaerobolus</taxon>
    </lineage>
</organism>
<keyword evidence="3" id="KW-1185">Reference proteome</keyword>
<gene>
    <name evidence="2" type="ORF">M422DRAFT_54451</name>
</gene>
<dbReference type="Proteomes" id="UP000054279">
    <property type="component" value="Unassembled WGS sequence"/>
</dbReference>
<accession>A0A0C9U3U1</accession>
<feature type="compositionally biased region" description="Polar residues" evidence="1">
    <location>
        <begin position="74"/>
        <end position="90"/>
    </location>
</feature>
<sequence>MPIKAYSSFFFPQVNKPKPSTATSGPGRSFLSFDNADSIFDDDDQSVSTSTSMSSFIPSVKSCKLSRPRPSLPTIKTQPSVTTRTSNSSLRAIPSPKPAPRTHLPSPPRTTPFSAPASRTTYAPSSTPRPYTTPSKQKPQRPIRRDDEPLFEPPSPVESFLVSLPPSTRPPGTGHHRRISSSTVSTSYRATRRAHALASLEGRAATTPIPVQLSIPVHAKSFMPLSDFSSDDEDEETDEEGEVDDAARSILPLSSSRKSRAARTTIQKRKTIDSWFVGSPSDSPTPSIFSDADSDESFDSRPYSERQTGVTRRSSDFVDFADVVWEGKGSGVSAGAWAWDVAGEKKPSWLREVLEDRR</sequence>
<dbReference type="AlphaFoldDB" id="A0A0C9U3U1"/>
<evidence type="ECO:0000313" key="2">
    <source>
        <dbReference type="EMBL" id="KIJ28859.1"/>
    </source>
</evidence>
<name>A0A0C9U3U1_SPHS4</name>
<dbReference type="EMBL" id="KN837296">
    <property type="protein sequence ID" value="KIJ28859.1"/>
    <property type="molecule type" value="Genomic_DNA"/>
</dbReference>
<feature type="compositionally biased region" description="Low complexity" evidence="1">
    <location>
        <begin position="46"/>
        <end position="55"/>
    </location>
</feature>